<dbReference type="Proteomes" id="UP000297975">
    <property type="component" value="Unassembled WGS sequence"/>
</dbReference>
<organism evidence="2 3">
    <name type="scientific">Filobacillus milosensis</name>
    <dbReference type="NCBI Taxonomy" id="94137"/>
    <lineage>
        <taxon>Bacteria</taxon>
        <taxon>Bacillati</taxon>
        <taxon>Bacillota</taxon>
        <taxon>Bacilli</taxon>
        <taxon>Bacillales</taxon>
        <taxon>Bacillaceae</taxon>
        <taxon>Filobacillus</taxon>
    </lineage>
</organism>
<dbReference type="OrthoDB" id="1701659at2"/>
<dbReference type="AlphaFoldDB" id="A0A4Y8IDS5"/>
<gene>
    <name evidence="2" type="ORF">E3U55_14355</name>
</gene>
<protein>
    <submittedName>
        <fullName evidence="2">Uncharacterized protein</fullName>
    </submittedName>
</protein>
<proteinExistence type="predicted"/>
<keyword evidence="3" id="KW-1185">Reference proteome</keyword>
<evidence type="ECO:0000313" key="2">
    <source>
        <dbReference type="EMBL" id="TFB14096.1"/>
    </source>
</evidence>
<name>A0A4Y8IDS5_9BACI</name>
<evidence type="ECO:0000313" key="3">
    <source>
        <dbReference type="Proteomes" id="UP000297975"/>
    </source>
</evidence>
<accession>A0A4Y8IDS5</accession>
<sequence>MRILKNIYNEFIIYHDRILSKENESQTEQQNKVQSDSALLNLDINKLLGIVVYKNIFPKDFSDLHLRKGFMFTLFNTKSSLIEQEVKRLNLKIGEIEEMILSSEDEMLESINELDAIYFKFHPQITSVGNKSISEFNNQTQLIKEMKDNPTNINVRVNNGYNVSTLNITSELEKLEQNPEYIKRKRAIERKSSNQIEKLKSTLQELIKQKSTLQNRKLKEFISKDNINNIFSISYTNEIGDENQFNEIKGSNYFPLIKYLVRYGYIDESYSDYMTYFYENSLNRVDKNFLLSVTDQIPKDYSYSLNDPDKVISRLRLSHFYHAEILNFDLLNHLLITKSINAKYLSSFLEQLKETKNFQFIGGFLDLGKDKELKLFIEEINKMWPTIFQSIIDESDFSHNQKKQYSVYSLYYSSDVVIEHLNKRNNLTNFISNSHDFLDIESPDIEKLIAGFSLLGVKFEWINYAESNIRLFQEVYHNNLYKLTFNNICLMLEKAYGLVKSEDFKNKNFTLVISEQDEPLAQYVNSNFNHYIKEILENCNERITDEESVALSIINHTEVDTKDKSAYIRYLDTVIQHIDSVKDIDIWALLLQEQVVEYSENNILNYFFHHELDSYLIDFVNESDCQLEFESKSIDNTFGENSASKFFKALVNNNELTNERYESILKTFDRHYNAFSNTEIEEDKMQILIKINTLRMTEENLIFMRESYRSLLLFFIKHNIRQYTEDVINEENFEMDEVLSLLDKNVEDKYKISLLKFSSDVITLKEKDYSDSVKLHILENNLNGEDIPLLLDNYPHERNKTIVDAIKTISIQSIEDIITEQYSVPFELLVELFLEGQLEMKTKKELFAQHLPNMSKKQVVKSLRTLQMEDFLSLFERKRPTFEINDVNETILDNFKERKWITTFYTDENNTELFRAIGRDRSDILASI</sequence>
<feature type="coiled-coil region" evidence="1">
    <location>
        <begin position="189"/>
        <end position="216"/>
    </location>
</feature>
<evidence type="ECO:0000256" key="1">
    <source>
        <dbReference type="SAM" id="Coils"/>
    </source>
</evidence>
<comment type="caution">
    <text evidence="2">The sequence shown here is derived from an EMBL/GenBank/DDBJ whole genome shotgun (WGS) entry which is preliminary data.</text>
</comment>
<reference evidence="2 3" key="1">
    <citation type="submission" date="2019-03" db="EMBL/GenBank/DDBJ databases">
        <authorList>
            <person name="He R.-H."/>
        </authorList>
    </citation>
    <scope>NUCLEOTIDE SEQUENCE [LARGE SCALE GENOMIC DNA]</scope>
    <source>
        <strain evidence="3">SH 714</strain>
    </source>
</reference>
<dbReference type="EMBL" id="SOPW01000019">
    <property type="protein sequence ID" value="TFB14096.1"/>
    <property type="molecule type" value="Genomic_DNA"/>
</dbReference>
<keyword evidence="1" id="KW-0175">Coiled coil</keyword>